<dbReference type="EMBL" id="UGJJ01000001">
    <property type="protein sequence ID" value="STR00995.1"/>
    <property type="molecule type" value="Genomic_DNA"/>
</dbReference>
<dbReference type="Proteomes" id="UP000254293">
    <property type="component" value="Unassembled WGS sequence"/>
</dbReference>
<gene>
    <name evidence="1" type="ORF">NCTC13336_01221</name>
</gene>
<organism evidence="1 2">
    <name type="scientific">Kingella potus</name>
    <dbReference type="NCBI Taxonomy" id="265175"/>
    <lineage>
        <taxon>Bacteria</taxon>
        <taxon>Pseudomonadati</taxon>
        <taxon>Pseudomonadota</taxon>
        <taxon>Betaproteobacteria</taxon>
        <taxon>Neisseriales</taxon>
        <taxon>Neisseriaceae</taxon>
        <taxon>Kingella</taxon>
    </lineage>
</organism>
<dbReference type="AlphaFoldDB" id="A0A377R1U5"/>
<evidence type="ECO:0000313" key="1">
    <source>
        <dbReference type="EMBL" id="STR00995.1"/>
    </source>
</evidence>
<protein>
    <submittedName>
        <fullName evidence="1">Uncharacterized protein</fullName>
    </submittedName>
</protein>
<name>A0A377R1U5_9NEIS</name>
<dbReference type="RefSeq" id="WP_425451177.1">
    <property type="nucleotide sequence ID" value="NZ_UGJJ01000001.1"/>
</dbReference>
<sequence length="112" mass="12415">MNPVRIAALLLPLACAACEYSDTPYGRYARIDLPVESRTVINKTVTVNAPPGTTVIYGDATPASAYAGYDCYYDRYNRRRCIPHNPPPRGVYRIEGGSGDIRQSYEGRGYSF</sequence>
<accession>A0A377R1U5</accession>
<evidence type="ECO:0000313" key="2">
    <source>
        <dbReference type="Proteomes" id="UP000254293"/>
    </source>
</evidence>
<proteinExistence type="predicted"/>
<keyword evidence="2" id="KW-1185">Reference proteome</keyword>
<reference evidence="1 2" key="1">
    <citation type="submission" date="2018-06" db="EMBL/GenBank/DDBJ databases">
        <authorList>
            <consortium name="Pathogen Informatics"/>
            <person name="Doyle S."/>
        </authorList>
    </citation>
    <scope>NUCLEOTIDE SEQUENCE [LARGE SCALE GENOMIC DNA]</scope>
    <source>
        <strain evidence="1 2">NCTC13336</strain>
    </source>
</reference>